<dbReference type="InterPro" id="IPR012134">
    <property type="entry name" value="Glu-5-SA_DH"/>
</dbReference>
<evidence type="ECO:0000256" key="3">
    <source>
        <dbReference type="ARBA" id="ARBA00022650"/>
    </source>
</evidence>
<comment type="catalytic activity">
    <reaction evidence="6 7">
        <text>L-glutamate 5-semialdehyde + phosphate + NADP(+) = L-glutamyl 5-phosphate + NADPH + H(+)</text>
        <dbReference type="Rhea" id="RHEA:19541"/>
        <dbReference type="ChEBI" id="CHEBI:15378"/>
        <dbReference type="ChEBI" id="CHEBI:43474"/>
        <dbReference type="ChEBI" id="CHEBI:57783"/>
        <dbReference type="ChEBI" id="CHEBI:58066"/>
        <dbReference type="ChEBI" id="CHEBI:58274"/>
        <dbReference type="ChEBI" id="CHEBI:58349"/>
        <dbReference type="EC" id="1.2.1.41"/>
    </reaction>
</comment>
<organism evidence="9 10">
    <name type="scientific">Cyanobacterium stanieri LEGE 03274</name>
    <dbReference type="NCBI Taxonomy" id="1828756"/>
    <lineage>
        <taxon>Bacteria</taxon>
        <taxon>Bacillati</taxon>
        <taxon>Cyanobacteriota</taxon>
        <taxon>Cyanophyceae</taxon>
        <taxon>Oscillatoriophycideae</taxon>
        <taxon>Chroococcales</taxon>
        <taxon>Geminocystaceae</taxon>
        <taxon>Cyanobacterium</taxon>
    </lineage>
</organism>
<keyword evidence="10" id="KW-1185">Reference proteome</keyword>
<dbReference type="Proteomes" id="UP000654604">
    <property type="component" value="Unassembled WGS sequence"/>
</dbReference>
<evidence type="ECO:0000256" key="6">
    <source>
        <dbReference type="ARBA" id="ARBA00049024"/>
    </source>
</evidence>
<comment type="pathway">
    <text evidence="1 7">Amino-acid biosynthesis; L-proline biosynthesis; L-glutamate 5-semialdehyde from L-glutamate: step 2/2.</text>
</comment>
<evidence type="ECO:0000256" key="5">
    <source>
        <dbReference type="ARBA" id="ARBA00023002"/>
    </source>
</evidence>
<evidence type="ECO:0000259" key="8">
    <source>
        <dbReference type="Pfam" id="PF00171"/>
    </source>
</evidence>
<keyword evidence="3 7" id="KW-0641">Proline biosynthesis</keyword>
<dbReference type="PIRSF" id="PIRSF000151">
    <property type="entry name" value="GPR"/>
    <property type="match status" value="1"/>
</dbReference>
<accession>A0ABR9V2U1</accession>
<dbReference type="InterPro" id="IPR016161">
    <property type="entry name" value="Ald_DH/histidinol_DH"/>
</dbReference>
<keyword evidence="2 7" id="KW-0028">Amino-acid biosynthesis</keyword>
<proteinExistence type="inferred from homology"/>
<dbReference type="Gene3D" id="3.40.605.10">
    <property type="entry name" value="Aldehyde Dehydrogenase, Chain A, domain 1"/>
    <property type="match status" value="1"/>
</dbReference>
<gene>
    <name evidence="7" type="primary">proA</name>
    <name evidence="9" type="ORF">IQ215_05765</name>
</gene>
<dbReference type="NCBIfam" id="NF001221">
    <property type="entry name" value="PRK00197.1"/>
    <property type="match status" value="1"/>
</dbReference>
<sequence>MTESIEKRVKKAHQAFLEMSRAKGIERSLAVSLMAEKLEECFDDILQANTLDLEISREMSVPDLILDWLKLTPQRLEAAVEILKTLAELPDPFQKVINAPYQVTYCQNYSQLMPLGVIAMVYEALPDLAIIAAGLTIKTGNSLILRGGSESSNTNTIISQILQVALEEADFPPSCIEFLPSEQGYSIQDLITQDQYLNLIIPYGRPSLIQQVTEMATAPVLKSAMGNCYLYWSLSSDLDIVKSVIIDSHDSLPDPVNAIEKVLINSQQKSTSITRLFSHLQENDFILKGEPSLVEEFPDYLNPVKESSWYEPFLTKTIAFRRTDDLQSAIAYINEHSSGHANCLVTDSYQEGRTFAMEADSALVYINSSPRFYRYLQGSNSVFLGVSNQKGHRRGLISLETFTTLKQIVVGDGQM</sequence>
<dbReference type="Pfam" id="PF00171">
    <property type="entry name" value="Aldedh"/>
    <property type="match status" value="1"/>
</dbReference>
<evidence type="ECO:0000313" key="9">
    <source>
        <dbReference type="EMBL" id="MBE9222200.1"/>
    </source>
</evidence>
<dbReference type="InterPro" id="IPR016163">
    <property type="entry name" value="Ald_DH_C"/>
</dbReference>
<evidence type="ECO:0000256" key="2">
    <source>
        <dbReference type="ARBA" id="ARBA00022605"/>
    </source>
</evidence>
<dbReference type="EC" id="1.2.1.41" evidence="7"/>
<dbReference type="HAMAP" id="MF_00412">
    <property type="entry name" value="ProA"/>
    <property type="match status" value="1"/>
</dbReference>
<dbReference type="InterPro" id="IPR016162">
    <property type="entry name" value="Ald_DH_N"/>
</dbReference>
<dbReference type="InterPro" id="IPR000965">
    <property type="entry name" value="GPR_dom"/>
</dbReference>
<dbReference type="RefSeq" id="WP_193800362.1">
    <property type="nucleotide sequence ID" value="NZ_JADEWC010000009.1"/>
</dbReference>
<comment type="function">
    <text evidence="7">Catalyzes the NADPH-dependent reduction of L-glutamate 5-phosphate into L-glutamate 5-semialdehyde and phosphate. The product spontaneously undergoes cyclization to form 1-pyrroline-5-carboxylate.</text>
</comment>
<protein>
    <recommendedName>
        <fullName evidence="7">Gamma-glutamyl phosphate reductase</fullName>
        <shortName evidence="7">GPR</shortName>
        <ecNumber evidence="7">1.2.1.41</ecNumber>
    </recommendedName>
    <alternativeName>
        <fullName evidence="7">Glutamate-5-semialdehyde dehydrogenase</fullName>
    </alternativeName>
    <alternativeName>
        <fullName evidence="7">Glutamyl-gamma-semialdehyde dehydrogenase</fullName>
        <shortName evidence="7">GSA dehydrogenase</shortName>
    </alternativeName>
</protein>
<dbReference type="PANTHER" id="PTHR11063">
    <property type="entry name" value="GLUTAMATE SEMIALDEHYDE DEHYDROGENASE"/>
    <property type="match status" value="1"/>
</dbReference>
<dbReference type="SUPFAM" id="SSF53720">
    <property type="entry name" value="ALDH-like"/>
    <property type="match status" value="1"/>
</dbReference>
<dbReference type="InterPro" id="IPR015590">
    <property type="entry name" value="Aldehyde_DH_dom"/>
</dbReference>
<dbReference type="PANTHER" id="PTHR11063:SF8">
    <property type="entry name" value="DELTA-1-PYRROLINE-5-CARBOXYLATE SYNTHASE"/>
    <property type="match status" value="1"/>
</dbReference>
<comment type="similarity">
    <text evidence="7">Belongs to the gamma-glutamyl phosphate reductase family.</text>
</comment>
<feature type="domain" description="Aldehyde dehydrogenase" evidence="8">
    <location>
        <begin position="3"/>
        <end position="221"/>
    </location>
</feature>
<dbReference type="EMBL" id="JADEWC010000009">
    <property type="protein sequence ID" value="MBE9222200.1"/>
    <property type="molecule type" value="Genomic_DNA"/>
</dbReference>
<dbReference type="CDD" id="cd07079">
    <property type="entry name" value="ALDH_F18-19_ProA-GPR"/>
    <property type="match status" value="1"/>
</dbReference>
<dbReference type="GO" id="GO:0004350">
    <property type="term" value="F:glutamate-5-semialdehyde dehydrogenase activity"/>
    <property type="evidence" value="ECO:0007669"/>
    <property type="project" value="UniProtKB-EC"/>
</dbReference>
<evidence type="ECO:0000256" key="1">
    <source>
        <dbReference type="ARBA" id="ARBA00004985"/>
    </source>
</evidence>
<evidence type="ECO:0000313" key="10">
    <source>
        <dbReference type="Proteomes" id="UP000654604"/>
    </source>
</evidence>
<keyword evidence="5 7" id="KW-0560">Oxidoreductase</keyword>
<keyword evidence="4 7" id="KW-0521">NADP</keyword>
<reference evidence="9 10" key="1">
    <citation type="submission" date="2020-10" db="EMBL/GenBank/DDBJ databases">
        <authorList>
            <person name="Castelo-Branco R."/>
            <person name="Eusebio N."/>
            <person name="Adriana R."/>
            <person name="Vieira A."/>
            <person name="Brugerolle De Fraissinette N."/>
            <person name="Rezende De Castro R."/>
            <person name="Schneider M.P."/>
            <person name="Vasconcelos V."/>
            <person name="Leao P.N."/>
        </authorList>
    </citation>
    <scope>NUCLEOTIDE SEQUENCE [LARGE SCALE GENOMIC DNA]</scope>
    <source>
        <strain evidence="9 10">LEGE 03274</strain>
    </source>
</reference>
<comment type="caution">
    <text evidence="9">The sequence shown here is derived from an EMBL/GenBank/DDBJ whole genome shotgun (WGS) entry which is preliminary data.</text>
</comment>
<keyword evidence="7" id="KW-0963">Cytoplasm</keyword>
<evidence type="ECO:0000256" key="4">
    <source>
        <dbReference type="ARBA" id="ARBA00022857"/>
    </source>
</evidence>
<dbReference type="Gene3D" id="3.40.309.10">
    <property type="entry name" value="Aldehyde Dehydrogenase, Chain A, domain 2"/>
    <property type="match status" value="1"/>
</dbReference>
<name>A0ABR9V2U1_9CHRO</name>
<comment type="subcellular location">
    <subcellularLocation>
        <location evidence="7">Cytoplasm</location>
    </subcellularLocation>
</comment>
<evidence type="ECO:0000256" key="7">
    <source>
        <dbReference type="HAMAP-Rule" id="MF_00412"/>
    </source>
</evidence>